<organism evidence="1 2">
    <name type="scientific">Scomber scombrus</name>
    <name type="common">Atlantic mackerel</name>
    <name type="synonym">Scomber vernalis</name>
    <dbReference type="NCBI Taxonomy" id="13677"/>
    <lineage>
        <taxon>Eukaryota</taxon>
        <taxon>Metazoa</taxon>
        <taxon>Chordata</taxon>
        <taxon>Craniata</taxon>
        <taxon>Vertebrata</taxon>
        <taxon>Euteleostomi</taxon>
        <taxon>Actinopterygii</taxon>
        <taxon>Neopterygii</taxon>
        <taxon>Teleostei</taxon>
        <taxon>Neoteleostei</taxon>
        <taxon>Acanthomorphata</taxon>
        <taxon>Pelagiaria</taxon>
        <taxon>Scombriformes</taxon>
        <taxon>Scombridae</taxon>
        <taxon>Scomber</taxon>
    </lineage>
</organism>
<accession>A0AAV1QL13</accession>
<protein>
    <submittedName>
        <fullName evidence="1">Uncharacterized protein si:ch211-1a19.3</fullName>
    </submittedName>
</protein>
<gene>
    <name evidence="1" type="ORF">FSCOSCO3_A032167</name>
</gene>
<reference evidence="1 2" key="1">
    <citation type="submission" date="2024-01" db="EMBL/GenBank/DDBJ databases">
        <authorList>
            <person name="Alioto T."/>
            <person name="Alioto T."/>
            <person name="Gomez Garrido J."/>
        </authorList>
    </citation>
    <scope>NUCLEOTIDE SEQUENCE [LARGE SCALE GENOMIC DNA]</scope>
</reference>
<comment type="caution">
    <text evidence="1">The sequence shown here is derived from an EMBL/GenBank/DDBJ whole genome shotgun (WGS) entry which is preliminary data.</text>
</comment>
<dbReference type="EMBL" id="CAWUFR010001465">
    <property type="protein sequence ID" value="CAK6983810.1"/>
    <property type="molecule type" value="Genomic_DNA"/>
</dbReference>
<evidence type="ECO:0000313" key="2">
    <source>
        <dbReference type="Proteomes" id="UP001314229"/>
    </source>
</evidence>
<proteinExistence type="predicted"/>
<sequence>MGNISALTEEVEQLRQTETNLTAQLRLQEDHIEILQLNLTQVQHETESCISLKAAAHSQMLAAQSQTKACESNQLFLNKQLQKCKLVNSKDSQQTGTSSSASPLGSVVLMLLICSSLHLITC</sequence>
<dbReference type="AlphaFoldDB" id="A0AAV1QL13"/>
<evidence type="ECO:0000313" key="1">
    <source>
        <dbReference type="EMBL" id="CAK6983810.1"/>
    </source>
</evidence>
<name>A0AAV1QL13_SCOSC</name>
<dbReference type="Proteomes" id="UP001314229">
    <property type="component" value="Unassembled WGS sequence"/>
</dbReference>
<feature type="non-terminal residue" evidence="1">
    <location>
        <position position="122"/>
    </location>
</feature>
<keyword evidence="2" id="KW-1185">Reference proteome</keyword>